<accession>A0A0V1MXZ8</accession>
<evidence type="ECO:0000313" key="2">
    <source>
        <dbReference type="EMBL" id="KRZ76591.1"/>
    </source>
</evidence>
<dbReference type="AlphaFoldDB" id="A0A0V1MXZ8"/>
<gene>
    <name evidence="3" type="ORF">T10_2418</name>
    <name evidence="2" type="ORF">T10_9427</name>
</gene>
<comment type="caution">
    <text evidence="3">The sequence shown here is derived from an EMBL/GenBank/DDBJ whole genome shotgun (WGS) entry which is preliminary data.</text>
</comment>
<evidence type="ECO:0000313" key="4">
    <source>
        <dbReference type="Proteomes" id="UP000054843"/>
    </source>
</evidence>
<name>A0A0V1MXZ8_9BILA</name>
<organism evidence="3 4">
    <name type="scientific">Trichinella papuae</name>
    <dbReference type="NCBI Taxonomy" id="268474"/>
    <lineage>
        <taxon>Eukaryota</taxon>
        <taxon>Metazoa</taxon>
        <taxon>Ecdysozoa</taxon>
        <taxon>Nematoda</taxon>
        <taxon>Enoplea</taxon>
        <taxon>Dorylaimia</taxon>
        <taxon>Trichinellida</taxon>
        <taxon>Trichinellidae</taxon>
        <taxon>Trichinella</taxon>
    </lineage>
</organism>
<reference evidence="3 4" key="1">
    <citation type="submission" date="2015-01" db="EMBL/GenBank/DDBJ databases">
        <title>Evolution of Trichinella species and genotypes.</title>
        <authorList>
            <person name="Korhonen P.K."/>
            <person name="Edoardo P."/>
            <person name="Giuseppe L.R."/>
            <person name="Gasser R.B."/>
        </authorList>
    </citation>
    <scope>NUCLEOTIDE SEQUENCE [LARGE SCALE GENOMIC DNA]</scope>
    <source>
        <strain evidence="3">ISS1980</strain>
    </source>
</reference>
<protein>
    <submittedName>
        <fullName evidence="3">Uncharacterized protein</fullName>
    </submittedName>
</protein>
<dbReference type="Proteomes" id="UP000054843">
    <property type="component" value="Unassembled WGS sequence"/>
</dbReference>
<keyword evidence="4" id="KW-1185">Reference proteome</keyword>
<dbReference type="EMBL" id="JYDO01000026">
    <property type="protein sequence ID" value="KRZ76646.1"/>
    <property type="molecule type" value="Genomic_DNA"/>
</dbReference>
<dbReference type="OrthoDB" id="5916826at2759"/>
<proteinExistence type="predicted"/>
<feature type="region of interest" description="Disordered" evidence="1">
    <location>
        <begin position="173"/>
        <end position="220"/>
    </location>
</feature>
<evidence type="ECO:0000313" key="3">
    <source>
        <dbReference type="EMBL" id="KRZ76646.1"/>
    </source>
</evidence>
<dbReference type="EMBL" id="JYDO01000026">
    <property type="protein sequence ID" value="KRZ76591.1"/>
    <property type="molecule type" value="Genomic_DNA"/>
</dbReference>
<evidence type="ECO:0000256" key="1">
    <source>
        <dbReference type="SAM" id="MobiDB-lite"/>
    </source>
</evidence>
<sequence>MFNFSLQRFTDIVRLFERDVLVQDDVHLDQITHSKVVNKHRVDVLATFVVVKAYFGNSTHNPRTGRFAGYDRHLLVAGGDPSGQQIQAHQYCTNGIQINPVTITEKGEQNCRRIAYAIVAMILGQHLRVRILEAVAQDPQDGFHHNGGNHDHDRVDLHTGAAARVDAQIPSFDRSASKPNYQARGDVDGRVNHTAHNGKGTRKHGGNQFHHQQSQIEEQRHLSQAHRCHCAGRSQRFRRIGLVVLQ</sequence>